<dbReference type="EnsemblPlants" id="Kaladp0081s0191.1.v1.1">
    <property type="protein sequence ID" value="Kaladp0081s0191.1.v1.1.CDS.1"/>
    <property type="gene ID" value="Kaladp0081s0191.v1.1"/>
</dbReference>
<dbReference type="GO" id="GO:0003677">
    <property type="term" value="F:DNA binding"/>
    <property type="evidence" value="ECO:0007669"/>
    <property type="project" value="UniProtKB-KW"/>
</dbReference>
<evidence type="ECO:0000256" key="2">
    <source>
        <dbReference type="ARBA" id="ARBA00022737"/>
    </source>
</evidence>
<keyword evidence="10" id="KW-1185">Reference proteome</keyword>
<feature type="domain" description="HTH myb-type" evidence="8">
    <location>
        <begin position="38"/>
        <end position="88"/>
    </location>
</feature>
<dbReference type="PROSITE" id="PS50090">
    <property type="entry name" value="MYB_LIKE"/>
    <property type="match status" value="1"/>
</dbReference>
<dbReference type="InterPro" id="IPR009057">
    <property type="entry name" value="Homeodomain-like_sf"/>
</dbReference>
<dbReference type="PANTHER" id="PTHR47995">
    <property type="entry name" value="TRANSCRIPTION FACTOR MYB33-RELATED"/>
    <property type="match status" value="1"/>
</dbReference>
<dbReference type="GO" id="GO:0005634">
    <property type="term" value="C:nucleus"/>
    <property type="evidence" value="ECO:0007669"/>
    <property type="project" value="UniProtKB-SubCell"/>
</dbReference>
<dbReference type="Gene3D" id="1.10.10.60">
    <property type="entry name" value="Homeodomain-like"/>
    <property type="match status" value="1"/>
</dbReference>
<dbReference type="CDD" id="cd00167">
    <property type="entry name" value="SANT"/>
    <property type="match status" value="1"/>
</dbReference>
<evidence type="ECO:0000256" key="3">
    <source>
        <dbReference type="ARBA" id="ARBA00023015"/>
    </source>
</evidence>
<dbReference type="InterPro" id="IPR001005">
    <property type="entry name" value="SANT/Myb"/>
</dbReference>
<evidence type="ECO:0000256" key="1">
    <source>
        <dbReference type="ARBA" id="ARBA00004123"/>
    </source>
</evidence>
<reference evidence="9" key="1">
    <citation type="submission" date="2021-01" db="UniProtKB">
        <authorList>
            <consortium name="EnsemblPlants"/>
        </authorList>
    </citation>
    <scope>IDENTIFICATION</scope>
</reference>
<dbReference type="AlphaFoldDB" id="A0A7N0UR40"/>
<dbReference type="SUPFAM" id="SSF46689">
    <property type="entry name" value="Homeodomain-like"/>
    <property type="match status" value="1"/>
</dbReference>
<protein>
    <submittedName>
        <fullName evidence="9">Uncharacterized protein</fullName>
    </submittedName>
</protein>
<organism evidence="9 10">
    <name type="scientific">Kalanchoe fedtschenkoi</name>
    <name type="common">Lavender scallops</name>
    <name type="synonym">South American air plant</name>
    <dbReference type="NCBI Taxonomy" id="63787"/>
    <lineage>
        <taxon>Eukaryota</taxon>
        <taxon>Viridiplantae</taxon>
        <taxon>Streptophyta</taxon>
        <taxon>Embryophyta</taxon>
        <taxon>Tracheophyta</taxon>
        <taxon>Spermatophyta</taxon>
        <taxon>Magnoliopsida</taxon>
        <taxon>eudicotyledons</taxon>
        <taxon>Gunneridae</taxon>
        <taxon>Pentapetalae</taxon>
        <taxon>Saxifragales</taxon>
        <taxon>Crassulaceae</taxon>
        <taxon>Kalanchoe</taxon>
    </lineage>
</organism>
<name>A0A7N0UR40_KALFE</name>
<evidence type="ECO:0000259" key="7">
    <source>
        <dbReference type="PROSITE" id="PS50090"/>
    </source>
</evidence>
<evidence type="ECO:0000256" key="6">
    <source>
        <dbReference type="ARBA" id="ARBA00023242"/>
    </source>
</evidence>
<evidence type="ECO:0000313" key="10">
    <source>
        <dbReference type="Proteomes" id="UP000594263"/>
    </source>
</evidence>
<dbReference type="PROSITE" id="PS51294">
    <property type="entry name" value="HTH_MYB"/>
    <property type="match status" value="1"/>
</dbReference>
<dbReference type="Pfam" id="PF00249">
    <property type="entry name" value="Myb_DNA-binding"/>
    <property type="match status" value="1"/>
</dbReference>
<sequence>MSEINNQSDPNFKADSTIDLNQNFEKDQDTDDLEVSYKKGPWSTEEDHRLEDFVKGNGEGKWGMIANELNRTTKSCRLRWICQLCPHINHHISTSSGCVKKNDKYKWLNTESDFEQKHDAGEQEGFNRS</sequence>
<evidence type="ECO:0000259" key="8">
    <source>
        <dbReference type="PROSITE" id="PS51294"/>
    </source>
</evidence>
<keyword evidence="5" id="KW-0804">Transcription</keyword>
<proteinExistence type="predicted"/>
<evidence type="ECO:0000256" key="4">
    <source>
        <dbReference type="ARBA" id="ARBA00023125"/>
    </source>
</evidence>
<feature type="domain" description="Myb-like" evidence="7">
    <location>
        <begin position="34"/>
        <end position="84"/>
    </location>
</feature>
<accession>A0A7N0UR40</accession>
<keyword evidence="3" id="KW-0805">Transcription regulation</keyword>
<dbReference type="Gramene" id="Kaladp0081s0191.1.v1.1">
    <property type="protein sequence ID" value="Kaladp0081s0191.1.v1.1.CDS.1"/>
    <property type="gene ID" value="Kaladp0081s0191.v1.1"/>
</dbReference>
<dbReference type="PANTHER" id="PTHR47995:SF18">
    <property type="entry name" value="TRANSCRIPTION FACTOR MYB65"/>
    <property type="match status" value="1"/>
</dbReference>
<comment type="subcellular location">
    <subcellularLocation>
        <location evidence="1">Nucleus</location>
    </subcellularLocation>
</comment>
<dbReference type="SMART" id="SM00717">
    <property type="entry name" value="SANT"/>
    <property type="match status" value="1"/>
</dbReference>
<evidence type="ECO:0000313" key="9">
    <source>
        <dbReference type="EnsemblPlants" id="Kaladp0081s0191.1.v1.1.CDS.1"/>
    </source>
</evidence>
<keyword evidence="2" id="KW-0677">Repeat</keyword>
<keyword evidence="4" id="KW-0238">DNA-binding</keyword>
<dbReference type="Proteomes" id="UP000594263">
    <property type="component" value="Unplaced"/>
</dbReference>
<evidence type="ECO:0000256" key="5">
    <source>
        <dbReference type="ARBA" id="ARBA00023163"/>
    </source>
</evidence>
<keyword evidence="6" id="KW-0539">Nucleus</keyword>
<dbReference type="InterPro" id="IPR017930">
    <property type="entry name" value="Myb_dom"/>
</dbReference>